<reference evidence="1 2" key="1">
    <citation type="submission" date="2019-06" db="EMBL/GenBank/DDBJ databases">
        <title>Whole genome shotgun sequence of Vibrio inusitatus NBRC 102082.</title>
        <authorList>
            <person name="Hosoyama A."/>
            <person name="Uohara A."/>
            <person name="Ohji S."/>
            <person name="Ichikawa N."/>
        </authorList>
    </citation>
    <scope>NUCLEOTIDE SEQUENCE [LARGE SCALE GENOMIC DNA]</scope>
    <source>
        <strain evidence="1 2">NBRC 102082</strain>
    </source>
</reference>
<dbReference type="NCBIfam" id="TIGR03853">
    <property type="entry name" value="matur_matur"/>
    <property type="match status" value="1"/>
</dbReference>
<keyword evidence="2" id="KW-1185">Reference proteome</keyword>
<protein>
    <recommendedName>
        <fullName evidence="3">Metal-binding protein</fullName>
    </recommendedName>
</protein>
<dbReference type="AlphaFoldDB" id="A0A4Y3HVZ4"/>
<evidence type="ECO:0000313" key="2">
    <source>
        <dbReference type="Proteomes" id="UP000318717"/>
    </source>
</evidence>
<comment type="caution">
    <text evidence="1">The sequence shown here is derived from an EMBL/GenBank/DDBJ whole genome shotgun (WGS) entry which is preliminary data.</text>
</comment>
<organism evidence="1 2">
    <name type="scientific">Vibrio inusitatus NBRC 102082</name>
    <dbReference type="NCBI Taxonomy" id="1219070"/>
    <lineage>
        <taxon>Bacteria</taxon>
        <taxon>Pseudomonadati</taxon>
        <taxon>Pseudomonadota</taxon>
        <taxon>Gammaproteobacteria</taxon>
        <taxon>Vibrionales</taxon>
        <taxon>Vibrionaceae</taxon>
        <taxon>Vibrio</taxon>
    </lineage>
</organism>
<dbReference type="OrthoDB" id="285410at2"/>
<accession>A0A4Y3HVZ4</accession>
<sequence>MSVHAHKILNQLREQPMSKAELRQWVASEFGEQTQFRTCSKEGFDFDSILDFFVSRDKILLDNDKFRVNEPNICSHN</sequence>
<proteinExistence type="predicted"/>
<dbReference type="RefSeq" id="WP_141345553.1">
    <property type="nucleotide sequence ID" value="NZ_BJLF01000009.1"/>
</dbReference>
<dbReference type="Proteomes" id="UP000318717">
    <property type="component" value="Unassembled WGS sequence"/>
</dbReference>
<dbReference type="Pfam" id="PF10678">
    <property type="entry name" value="DUF2492"/>
    <property type="match status" value="1"/>
</dbReference>
<evidence type="ECO:0008006" key="3">
    <source>
        <dbReference type="Google" id="ProtNLM"/>
    </source>
</evidence>
<dbReference type="EMBL" id="BJLF01000009">
    <property type="protein sequence ID" value="GEA51227.1"/>
    <property type="molecule type" value="Genomic_DNA"/>
</dbReference>
<dbReference type="InterPro" id="IPR019620">
    <property type="entry name" value="Metal-bd_prot_put"/>
</dbReference>
<evidence type="ECO:0000313" key="1">
    <source>
        <dbReference type="EMBL" id="GEA51227.1"/>
    </source>
</evidence>
<gene>
    <name evidence="1" type="ORF">VIN01S_20310</name>
</gene>
<name>A0A4Y3HVZ4_9VIBR</name>